<accession>B9XET6</accession>
<dbReference type="InterPro" id="IPR002686">
    <property type="entry name" value="Transposase_17"/>
</dbReference>
<dbReference type="PANTHER" id="PTHR36966">
    <property type="entry name" value="REP-ASSOCIATED TYROSINE TRANSPOSASE"/>
    <property type="match status" value="1"/>
</dbReference>
<organism evidence="2 3">
    <name type="scientific">Pedosphaera parvula (strain Ellin514)</name>
    <dbReference type="NCBI Taxonomy" id="320771"/>
    <lineage>
        <taxon>Bacteria</taxon>
        <taxon>Pseudomonadati</taxon>
        <taxon>Verrucomicrobiota</taxon>
        <taxon>Pedosphaerae</taxon>
        <taxon>Pedosphaerales</taxon>
        <taxon>Pedosphaeraceae</taxon>
        <taxon>Pedosphaera</taxon>
    </lineage>
</organism>
<dbReference type="STRING" id="320771.Cflav_PD4840"/>
<keyword evidence="3" id="KW-1185">Reference proteome</keyword>
<dbReference type="SUPFAM" id="SSF143422">
    <property type="entry name" value="Transposase IS200-like"/>
    <property type="match status" value="1"/>
</dbReference>
<feature type="domain" description="Transposase IS200-like" evidence="1">
    <location>
        <begin position="26"/>
        <end position="135"/>
    </location>
</feature>
<name>B9XET6_PEDPL</name>
<dbReference type="GO" id="GO:0043565">
    <property type="term" value="F:sequence-specific DNA binding"/>
    <property type="evidence" value="ECO:0007669"/>
    <property type="project" value="TreeGrafter"/>
</dbReference>
<evidence type="ECO:0000313" key="2">
    <source>
        <dbReference type="EMBL" id="EEF61800.1"/>
    </source>
</evidence>
<dbReference type="InterPro" id="IPR052715">
    <property type="entry name" value="RAYT_transposase"/>
</dbReference>
<dbReference type="PANTHER" id="PTHR36966:SF1">
    <property type="entry name" value="REP-ASSOCIATED TYROSINE TRANSPOSASE"/>
    <property type="match status" value="1"/>
</dbReference>
<proteinExistence type="predicted"/>
<dbReference type="GO" id="GO:0004803">
    <property type="term" value="F:transposase activity"/>
    <property type="evidence" value="ECO:0007669"/>
    <property type="project" value="InterPro"/>
</dbReference>
<evidence type="ECO:0000259" key="1">
    <source>
        <dbReference type="SMART" id="SM01321"/>
    </source>
</evidence>
<sequence>MGDNFSIHPHVGRKTPAKGVHFSPTTTNMIWVTVCTTNREPWLTQHIVLEHLEVIWLHEATTWLVSDYLLMPDHMHFFCASSDLNVTIEKWIGFWKSRFSTEIKNPAWRFQSGGFHHRIRSGTEYPEKWNYMMQNPIRKNLVDRIEDWPWKGRIHDIRWE</sequence>
<dbReference type="AlphaFoldDB" id="B9XET6"/>
<reference evidence="2 3" key="1">
    <citation type="journal article" date="2011" name="J. Bacteriol.">
        <title>Genome sequence of 'Pedosphaera parvula' Ellin514, an aerobic Verrucomicrobial isolate from pasture soil.</title>
        <authorList>
            <person name="Kant R."/>
            <person name="van Passel M.W."/>
            <person name="Sangwan P."/>
            <person name="Palva A."/>
            <person name="Lucas S."/>
            <person name="Copeland A."/>
            <person name="Lapidus A."/>
            <person name="Glavina Del Rio T."/>
            <person name="Dalin E."/>
            <person name="Tice H."/>
            <person name="Bruce D."/>
            <person name="Goodwin L."/>
            <person name="Pitluck S."/>
            <person name="Chertkov O."/>
            <person name="Larimer F.W."/>
            <person name="Land M.L."/>
            <person name="Hauser L."/>
            <person name="Brettin T.S."/>
            <person name="Detter J.C."/>
            <person name="Han S."/>
            <person name="de Vos W.M."/>
            <person name="Janssen P.H."/>
            <person name="Smidt H."/>
        </authorList>
    </citation>
    <scope>NUCLEOTIDE SEQUENCE [LARGE SCALE GENOMIC DNA]</scope>
    <source>
        <strain evidence="2 3">Ellin514</strain>
    </source>
</reference>
<dbReference type="EMBL" id="ABOX02000008">
    <property type="protein sequence ID" value="EEF61800.1"/>
    <property type="molecule type" value="Genomic_DNA"/>
</dbReference>
<dbReference type="SMART" id="SM01321">
    <property type="entry name" value="Y1_Tnp"/>
    <property type="match status" value="1"/>
</dbReference>
<comment type="caution">
    <text evidence="2">The sequence shown here is derived from an EMBL/GenBank/DDBJ whole genome shotgun (WGS) entry which is preliminary data.</text>
</comment>
<dbReference type="GO" id="GO:0006313">
    <property type="term" value="P:DNA transposition"/>
    <property type="evidence" value="ECO:0007669"/>
    <property type="project" value="InterPro"/>
</dbReference>
<gene>
    <name evidence="2" type="ORF">Cflav_PD4840</name>
</gene>
<dbReference type="Gene3D" id="3.30.70.1290">
    <property type="entry name" value="Transposase IS200-like"/>
    <property type="match status" value="1"/>
</dbReference>
<evidence type="ECO:0000313" key="3">
    <source>
        <dbReference type="Proteomes" id="UP000003688"/>
    </source>
</evidence>
<dbReference type="InterPro" id="IPR036515">
    <property type="entry name" value="Transposase_17_sf"/>
</dbReference>
<dbReference type="Proteomes" id="UP000003688">
    <property type="component" value="Unassembled WGS sequence"/>
</dbReference>
<protein>
    <recommendedName>
        <fullName evidence="1">Transposase IS200-like domain-containing protein</fullName>
    </recommendedName>
</protein>